<dbReference type="PANTHER" id="PTHR28495">
    <property type="entry name" value="HYPOTHETICAL PROTEIN LOC100359752"/>
    <property type="match status" value="1"/>
</dbReference>
<evidence type="ECO:0000313" key="2">
    <source>
        <dbReference type="Proteomes" id="UP000694941"/>
    </source>
</evidence>
<evidence type="ECO:0000259" key="1">
    <source>
        <dbReference type="Pfam" id="PF15813"/>
    </source>
</evidence>
<reference evidence="3" key="1">
    <citation type="submission" date="2025-08" db="UniProtKB">
        <authorList>
            <consortium name="RefSeq"/>
        </authorList>
    </citation>
    <scope>IDENTIFICATION</scope>
    <source>
        <tissue evidence="3">Muscle</tissue>
    </source>
</reference>
<dbReference type="RefSeq" id="XP_022257917.1">
    <property type="nucleotide sequence ID" value="XM_022402209.1"/>
</dbReference>
<dbReference type="PANTHER" id="PTHR28495:SF1">
    <property type="entry name" value="GENE, 17266-RELATED"/>
    <property type="match status" value="1"/>
</dbReference>
<accession>A0ABM1TPW1</accession>
<feature type="domain" description="DUF4708" evidence="1">
    <location>
        <begin position="10"/>
        <end position="143"/>
    </location>
</feature>
<sequence>MNNLVVFRPLFFIHVPNVNNLVCVILKVKNVDPEESSRQKQILKCRELIFTEPTVIATPLLWSVSEFQVILQREHWQTQKFQTRLERMDLRVLDCHPAAYSSLQSCLQYTIRAKLAPKWNQVGTLLVQGREFLKCPDPLIAVSKCIVLVYIQILSLKF</sequence>
<dbReference type="Proteomes" id="UP000694941">
    <property type="component" value="Unplaced"/>
</dbReference>
<feature type="non-terminal residue" evidence="3">
    <location>
        <position position="158"/>
    </location>
</feature>
<evidence type="ECO:0000313" key="3">
    <source>
        <dbReference type="RefSeq" id="XP_022257917.1"/>
    </source>
</evidence>
<name>A0ABM1TPW1_LIMPO</name>
<dbReference type="GeneID" id="111089531"/>
<keyword evidence="2" id="KW-1185">Reference proteome</keyword>
<organism evidence="2 3">
    <name type="scientific">Limulus polyphemus</name>
    <name type="common">Atlantic horseshoe crab</name>
    <dbReference type="NCBI Taxonomy" id="6850"/>
    <lineage>
        <taxon>Eukaryota</taxon>
        <taxon>Metazoa</taxon>
        <taxon>Ecdysozoa</taxon>
        <taxon>Arthropoda</taxon>
        <taxon>Chelicerata</taxon>
        <taxon>Merostomata</taxon>
        <taxon>Xiphosura</taxon>
        <taxon>Limulidae</taxon>
        <taxon>Limulus</taxon>
    </lineage>
</organism>
<protein>
    <submittedName>
        <fullName evidence="3">Uncharacterized protein C18orf63-like</fullName>
    </submittedName>
</protein>
<dbReference type="Pfam" id="PF15813">
    <property type="entry name" value="DUF4708"/>
    <property type="match status" value="1"/>
</dbReference>
<proteinExistence type="predicted"/>
<dbReference type="InterPro" id="IPR031643">
    <property type="entry name" value="DUF4708"/>
</dbReference>
<gene>
    <name evidence="3" type="primary">LOC111089531</name>
</gene>